<keyword evidence="1 3" id="KW-0479">Metal-binding</keyword>
<name>A0A1G2NV30_9BACT</name>
<feature type="binding site" evidence="3">
    <location>
        <position position="12"/>
    </location>
    <ligand>
        <name>a divalent metal cation</name>
        <dbReference type="ChEBI" id="CHEBI:60240"/>
        <label>1</label>
    </ligand>
</feature>
<dbReference type="PIRSF" id="PIRSF005902">
    <property type="entry name" value="DNase_TatD"/>
    <property type="match status" value="1"/>
</dbReference>
<dbReference type="InterPro" id="IPR018228">
    <property type="entry name" value="DNase_TatD-rel_CS"/>
</dbReference>
<feature type="binding site" evidence="3">
    <location>
        <position position="231"/>
    </location>
    <ligand>
        <name>a divalent metal cation</name>
        <dbReference type="ChEBI" id="CHEBI:60240"/>
        <label>1</label>
    </ligand>
</feature>
<dbReference type="PANTHER" id="PTHR46124:SF2">
    <property type="entry name" value="D-AMINOACYL-TRNA DEACYLASE"/>
    <property type="match status" value="1"/>
</dbReference>
<reference evidence="4 5" key="1">
    <citation type="journal article" date="2016" name="Nat. Commun.">
        <title>Thousands of microbial genomes shed light on interconnected biogeochemical processes in an aquifer system.</title>
        <authorList>
            <person name="Anantharaman K."/>
            <person name="Brown C.T."/>
            <person name="Hug L.A."/>
            <person name="Sharon I."/>
            <person name="Castelle C.J."/>
            <person name="Probst A.J."/>
            <person name="Thomas B.C."/>
            <person name="Singh A."/>
            <person name="Wilkins M.J."/>
            <person name="Karaoz U."/>
            <person name="Brodie E.L."/>
            <person name="Williams K.H."/>
            <person name="Hubbard S.S."/>
            <person name="Banfield J.F."/>
        </authorList>
    </citation>
    <scope>NUCLEOTIDE SEQUENCE [LARGE SCALE GENOMIC DNA]</scope>
</reference>
<gene>
    <name evidence="4" type="ORF">A3H68_00060</name>
</gene>
<evidence type="ECO:0000256" key="2">
    <source>
        <dbReference type="ARBA" id="ARBA00022801"/>
    </source>
</evidence>
<sequence length="283" mass="31285">MSSEQLKYFDVHGHPNFPAYDADREAVVGRAFEAGVWMTAVGTTLPTSKAAVALAEKYEEGLYAIVGIHPTHASPSHADPDEIGDLAKVGVDVEAEVFDEKVLNELAANKKTVAIGECGLDYFRMEKSSKALQKELFIKHIQLANKAGKPLMLHVRNGKDRGSVYIEAAKILKEYARVPFDFHFFAGSLEETKLLLDLGAHFSFTGVVTFARSYDEVIKYLPLDRIMSETDCPYIAPVPHRGKRNEPAYVREVVRSIAEIRGGNPRDVEKSLATNALAFFGII</sequence>
<dbReference type="PANTHER" id="PTHR46124">
    <property type="entry name" value="D-AMINOACYL-TRNA DEACYLASE"/>
    <property type="match status" value="1"/>
</dbReference>
<dbReference type="Pfam" id="PF01026">
    <property type="entry name" value="TatD_DNase"/>
    <property type="match status" value="1"/>
</dbReference>
<dbReference type="EMBL" id="MHSH01000057">
    <property type="protein sequence ID" value="OHA39987.1"/>
    <property type="molecule type" value="Genomic_DNA"/>
</dbReference>
<organism evidence="4 5">
    <name type="scientific">Candidatus Taylorbacteria bacterium RIFCSPLOWO2_02_FULL_46_40</name>
    <dbReference type="NCBI Taxonomy" id="1802329"/>
    <lineage>
        <taxon>Bacteria</taxon>
        <taxon>Candidatus Tayloriibacteriota</taxon>
    </lineage>
</organism>
<proteinExistence type="predicted"/>
<evidence type="ECO:0000256" key="3">
    <source>
        <dbReference type="PIRSR" id="PIRSR005902-1"/>
    </source>
</evidence>
<dbReference type="PROSITE" id="PS01091">
    <property type="entry name" value="TATD_3"/>
    <property type="match status" value="1"/>
</dbReference>
<dbReference type="CDD" id="cd01310">
    <property type="entry name" value="TatD_DNAse"/>
    <property type="match status" value="1"/>
</dbReference>
<keyword evidence="2" id="KW-0378">Hydrolase</keyword>
<feature type="binding site" evidence="3">
    <location>
        <position position="183"/>
    </location>
    <ligand>
        <name>a divalent metal cation</name>
        <dbReference type="ChEBI" id="CHEBI:60240"/>
        <label>2</label>
    </ligand>
</feature>
<dbReference type="GO" id="GO:0046872">
    <property type="term" value="F:metal ion binding"/>
    <property type="evidence" value="ECO:0007669"/>
    <property type="project" value="UniProtKB-KW"/>
</dbReference>
<dbReference type="FunFam" id="3.20.20.140:FF:000005">
    <property type="entry name" value="TatD family hydrolase"/>
    <property type="match status" value="1"/>
</dbReference>
<dbReference type="Proteomes" id="UP000176429">
    <property type="component" value="Unassembled WGS sequence"/>
</dbReference>
<dbReference type="GO" id="GO:0016788">
    <property type="term" value="F:hydrolase activity, acting on ester bonds"/>
    <property type="evidence" value="ECO:0007669"/>
    <property type="project" value="InterPro"/>
</dbReference>
<comment type="caution">
    <text evidence="4">The sequence shown here is derived from an EMBL/GenBank/DDBJ whole genome shotgun (WGS) entry which is preliminary data.</text>
</comment>
<dbReference type="Gene3D" id="3.20.20.140">
    <property type="entry name" value="Metal-dependent hydrolases"/>
    <property type="match status" value="1"/>
</dbReference>
<dbReference type="InterPro" id="IPR001130">
    <property type="entry name" value="TatD-like"/>
</dbReference>
<protein>
    <recommendedName>
        <fullName evidence="6">Hydrolase TatD</fullName>
    </recommendedName>
</protein>
<evidence type="ECO:0008006" key="6">
    <source>
        <dbReference type="Google" id="ProtNLM"/>
    </source>
</evidence>
<feature type="binding site" evidence="3">
    <location>
        <position position="154"/>
    </location>
    <ligand>
        <name>a divalent metal cation</name>
        <dbReference type="ChEBI" id="CHEBI:60240"/>
        <label>2</label>
    </ligand>
</feature>
<dbReference type="InterPro" id="IPR032466">
    <property type="entry name" value="Metal_Hydrolase"/>
</dbReference>
<dbReference type="AlphaFoldDB" id="A0A1G2NV30"/>
<feature type="binding site" evidence="3">
    <location>
        <position position="14"/>
    </location>
    <ligand>
        <name>a divalent metal cation</name>
        <dbReference type="ChEBI" id="CHEBI:60240"/>
        <label>1</label>
    </ligand>
</feature>
<evidence type="ECO:0000256" key="1">
    <source>
        <dbReference type="ARBA" id="ARBA00022723"/>
    </source>
</evidence>
<dbReference type="SUPFAM" id="SSF51556">
    <property type="entry name" value="Metallo-dependent hydrolases"/>
    <property type="match status" value="1"/>
</dbReference>
<evidence type="ECO:0000313" key="5">
    <source>
        <dbReference type="Proteomes" id="UP000176429"/>
    </source>
</evidence>
<feature type="binding site" evidence="3">
    <location>
        <position position="117"/>
    </location>
    <ligand>
        <name>a divalent metal cation</name>
        <dbReference type="ChEBI" id="CHEBI:60240"/>
        <label>1</label>
    </ligand>
</feature>
<accession>A0A1G2NV30</accession>
<evidence type="ECO:0000313" key="4">
    <source>
        <dbReference type="EMBL" id="OHA39987.1"/>
    </source>
</evidence>